<accession>A0AB36J743</accession>
<evidence type="ECO:0000313" key="3">
    <source>
        <dbReference type="EMBL" id="OME11231.1"/>
    </source>
</evidence>
<keyword evidence="2" id="KW-1133">Transmembrane helix</keyword>
<dbReference type="EMBL" id="MPTO01000041">
    <property type="protein sequence ID" value="OME11231.1"/>
    <property type="molecule type" value="Genomic_DNA"/>
</dbReference>
<gene>
    <name evidence="3" type="ORF">BSK47_29505</name>
</gene>
<protein>
    <recommendedName>
        <fullName evidence="5">DUF1640 domain-containing protein</fullName>
    </recommendedName>
</protein>
<evidence type="ECO:0008006" key="5">
    <source>
        <dbReference type="Google" id="ProtNLM"/>
    </source>
</evidence>
<proteinExistence type="predicted"/>
<evidence type="ECO:0000256" key="1">
    <source>
        <dbReference type="SAM" id="MobiDB-lite"/>
    </source>
</evidence>
<dbReference type="AlphaFoldDB" id="A0AB36J743"/>
<name>A0AB36J743_9BACL</name>
<evidence type="ECO:0000313" key="4">
    <source>
        <dbReference type="Proteomes" id="UP000187323"/>
    </source>
</evidence>
<evidence type="ECO:0000256" key="2">
    <source>
        <dbReference type="SAM" id="Phobius"/>
    </source>
</evidence>
<feature type="transmembrane region" description="Helical" evidence="2">
    <location>
        <begin position="141"/>
        <end position="166"/>
    </location>
</feature>
<comment type="caution">
    <text evidence="3">The sequence shown here is derived from an EMBL/GenBank/DDBJ whole genome shotgun (WGS) entry which is preliminary data.</text>
</comment>
<reference evidence="3 4" key="1">
    <citation type="submission" date="2016-10" db="EMBL/GenBank/DDBJ databases">
        <title>Paenibacillus species isolates.</title>
        <authorList>
            <person name="Beno S.M."/>
        </authorList>
    </citation>
    <scope>NUCLEOTIDE SEQUENCE [LARGE SCALE GENOMIC DNA]</scope>
    <source>
        <strain evidence="3 4">FSL H7-0918</strain>
    </source>
</reference>
<feature type="region of interest" description="Disordered" evidence="1">
    <location>
        <begin position="54"/>
        <end position="99"/>
    </location>
</feature>
<sequence length="168" mass="19677">MGSLIDFKTLSQNKNNEANSHLITWNNNLNTQEHSSKGGDHMDESTKHLIDRIDRDLRDHKQEVRDRDARLQSEMQERENRYREDLLEQEKRFRQESKEREERFMSAIEGMRTDLKSDFKEVKDEVSSNVKHVQSLVRQNFWGNISAILAILGISATICFTVWAALNG</sequence>
<keyword evidence="2" id="KW-0472">Membrane</keyword>
<keyword evidence="2" id="KW-0812">Transmembrane</keyword>
<dbReference type="Proteomes" id="UP000187323">
    <property type="component" value="Unassembled WGS sequence"/>
</dbReference>
<dbReference type="RefSeq" id="WP_076138649.1">
    <property type="nucleotide sequence ID" value="NZ_MPTN01000050.1"/>
</dbReference>
<organism evidence="3 4">
    <name type="scientific">Paenibacillus odorifer</name>
    <dbReference type="NCBI Taxonomy" id="189426"/>
    <lineage>
        <taxon>Bacteria</taxon>
        <taxon>Bacillati</taxon>
        <taxon>Bacillota</taxon>
        <taxon>Bacilli</taxon>
        <taxon>Bacillales</taxon>
        <taxon>Paenibacillaceae</taxon>
        <taxon>Paenibacillus</taxon>
    </lineage>
</organism>